<dbReference type="GO" id="GO:0003677">
    <property type="term" value="F:DNA binding"/>
    <property type="evidence" value="ECO:0007669"/>
    <property type="project" value="UniProtKB-KW"/>
</dbReference>
<dbReference type="RefSeq" id="WP_179462309.1">
    <property type="nucleotide sequence ID" value="NZ_JACBZX010000001.1"/>
</dbReference>
<dbReference type="InterPro" id="IPR036388">
    <property type="entry name" value="WH-like_DNA-bd_sf"/>
</dbReference>
<keyword evidence="5" id="KW-0804">Transcription</keyword>
<feature type="domain" description="RNA polymerase sigma-70 region 2" evidence="6">
    <location>
        <begin position="19"/>
        <end position="79"/>
    </location>
</feature>
<dbReference type="SUPFAM" id="SSF88659">
    <property type="entry name" value="Sigma3 and sigma4 domains of RNA polymerase sigma factors"/>
    <property type="match status" value="1"/>
</dbReference>
<evidence type="ECO:0000313" key="8">
    <source>
        <dbReference type="EMBL" id="NYG36860.1"/>
    </source>
</evidence>
<evidence type="ECO:0000256" key="5">
    <source>
        <dbReference type="ARBA" id="ARBA00023163"/>
    </source>
</evidence>
<name>A0A852X601_9MICO</name>
<dbReference type="Gene3D" id="1.10.1740.10">
    <property type="match status" value="1"/>
</dbReference>
<accession>A0A852X601</accession>
<dbReference type="InterPro" id="IPR013249">
    <property type="entry name" value="RNA_pol_sigma70_r4_t2"/>
</dbReference>
<dbReference type="InterPro" id="IPR014284">
    <property type="entry name" value="RNA_pol_sigma-70_dom"/>
</dbReference>
<comment type="similarity">
    <text evidence="1">Belongs to the sigma-70 factor family. ECF subfamily.</text>
</comment>
<evidence type="ECO:0000259" key="6">
    <source>
        <dbReference type="Pfam" id="PF04542"/>
    </source>
</evidence>
<keyword evidence="2" id="KW-0805">Transcription regulation</keyword>
<evidence type="ECO:0000256" key="4">
    <source>
        <dbReference type="ARBA" id="ARBA00023125"/>
    </source>
</evidence>
<sequence>MTDASTADDDFRAFAETAIPMLHRTALAACGDRHRADDVVQTALEKLFVSWPRIRREARDPLAYARTTVVRSLIDDARRPFWRREVRSHTLPEAGGVDEAQRAVDRDWVRSALDDLTPRQRLAVVLRHLEGLSVQECARAIGTSETNVKAATREGMAALRSAAERSLGEGAER</sequence>
<evidence type="ECO:0000256" key="1">
    <source>
        <dbReference type="ARBA" id="ARBA00010641"/>
    </source>
</evidence>
<dbReference type="Gene3D" id="1.10.10.10">
    <property type="entry name" value="Winged helix-like DNA-binding domain superfamily/Winged helix DNA-binding domain"/>
    <property type="match status" value="1"/>
</dbReference>
<dbReference type="CDD" id="cd06171">
    <property type="entry name" value="Sigma70_r4"/>
    <property type="match status" value="1"/>
</dbReference>
<dbReference type="InterPro" id="IPR007627">
    <property type="entry name" value="RNA_pol_sigma70_r2"/>
</dbReference>
<evidence type="ECO:0000256" key="2">
    <source>
        <dbReference type="ARBA" id="ARBA00023015"/>
    </source>
</evidence>
<dbReference type="GO" id="GO:0016987">
    <property type="term" value="F:sigma factor activity"/>
    <property type="evidence" value="ECO:0007669"/>
    <property type="project" value="UniProtKB-KW"/>
</dbReference>
<organism evidence="8 9">
    <name type="scientific">Janibacter alkaliphilus</name>
    <dbReference type="NCBI Taxonomy" id="1069963"/>
    <lineage>
        <taxon>Bacteria</taxon>
        <taxon>Bacillati</taxon>
        <taxon>Actinomycetota</taxon>
        <taxon>Actinomycetes</taxon>
        <taxon>Micrococcales</taxon>
        <taxon>Intrasporangiaceae</taxon>
        <taxon>Janibacter</taxon>
    </lineage>
</organism>
<evidence type="ECO:0000259" key="7">
    <source>
        <dbReference type="Pfam" id="PF08281"/>
    </source>
</evidence>
<dbReference type="Proteomes" id="UP000592181">
    <property type="component" value="Unassembled WGS sequence"/>
</dbReference>
<dbReference type="AlphaFoldDB" id="A0A852X601"/>
<dbReference type="NCBIfam" id="TIGR02937">
    <property type="entry name" value="sigma70-ECF"/>
    <property type="match status" value="1"/>
</dbReference>
<dbReference type="InterPro" id="IPR013325">
    <property type="entry name" value="RNA_pol_sigma_r2"/>
</dbReference>
<dbReference type="Pfam" id="PF04542">
    <property type="entry name" value="Sigma70_r2"/>
    <property type="match status" value="1"/>
</dbReference>
<dbReference type="EMBL" id="JACBZX010000001">
    <property type="protein sequence ID" value="NYG36860.1"/>
    <property type="molecule type" value="Genomic_DNA"/>
</dbReference>
<gene>
    <name evidence="8" type="ORF">BJY28_001329</name>
</gene>
<dbReference type="InterPro" id="IPR039425">
    <property type="entry name" value="RNA_pol_sigma-70-like"/>
</dbReference>
<comment type="caution">
    <text evidence="8">The sequence shown here is derived from an EMBL/GenBank/DDBJ whole genome shotgun (WGS) entry which is preliminary data.</text>
</comment>
<keyword evidence="3" id="KW-0731">Sigma factor</keyword>
<dbReference type="PANTHER" id="PTHR43133">
    <property type="entry name" value="RNA POLYMERASE ECF-TYPE SIGMA FACTO"/>
    <property type="match status" value="1"/>
</dbReference>
<dbReference type="GO" id="GO:0006352">
    <property type="term" value="P:DNA-templated transcription initiation"/>
    <property type="evidence" value="ECO:0007669"/>
    <property type="project" value="InterPro"/>
</dbReference>
<evidence type="ECO:0000313" key="9">
    <source>
        <dbReference type="Proteomes" id="UP000592181"/>
    </source>
</evidence>
<reference evidence="8 9" key="1">
    <citation type="submission" date="2020-07" db="EMBL/GenBank/DDBJ databases">
        <title>Sequencing the genomes of 1000 actinobacteria strains.</title>
        <authorList>
            <person name="Klenk H.-P."/>
        </authorList>
    </citation>
    <scope>NUCLEOTIDE SEQUENCE [LARGE SCALE GENOMIC DNA]</scope>
    <source>
        <strain evidence="8 9">DSM 24723</strain>
    </source>
</reference>
<feature type="domain" description="RNA polymerase sigma factor 70 region 4 type 2" evidence="7">
    <location>
        <begin position="107"/>
        <end position="159"/>
    </location>
</feature>
<keyword evidence="9" id="KW-1185">Reference proteome</keyword>
<keyword evidence="4" id="KW-0238">DNA-binding</keyword>
<evidence type="ECO:0000256" key="3">
    <source>
        <dbReference type="ARBA" id="ARBA00023082"/>
    </source>
</evidence>
<dbReference type="PANTHER" id="PTHR43133:SF50">
    <property type="entry name" value="ECF RNA POLYMERASE SIGMA FACTOR SIGM"/>
    <property type="match status" value="1"/>
</dbReference>
<dbReference type="InterPro" id="IPR013324">
    <property type="entry name" value="RNA_pol_sigma_r3/r4-like"/>
</dbReference>
<protein>
    <submittedName>
        <fullName evidence="8">RNA polymerase sigma-70 factor (Sigma-E family)</fullName>
    </submittedName>
</protein>
<proteinExistence type="inferred from homology"/>
<dbReference type="SUPFAM" id="SSF88946">
    <property type="entry name" value="Sigma2 domain of RNA polymerase sigma factors"/>
    <property type="match status" value="1"/>
</dbReference>
<dbReference type="Pfam" id="PF08281">
    <property type="entry name" value="Sigma70_r4_2"/>
    <property type="match status" value="1"/>
</dbReference>